<reference evidence="5 6" key="1">
    <citation type="journal article" date="2018" name="BMC Genomics">
        <title>Comparative genome analyses reveal sequence features reflecting distinct modes of host-adaptation between dicot and monocot powdery mildew.</title>
        <authorList>
            <person name="Wu Y."/>
            <person name="Ma X."/>
            <person name="Pan Z."/>
            <person name="Kale S.D."/>
            <person name="Song Y."/>
            <person name="King H."/>
            <person name="Zhang Q."/>
            <person name="Presley C."/>
            <person name="Deng X."/>
            <person name="Wei C.I."/>
            <person name="Xiao S."/>
        </authorList>
    </citation>
    <scope>NUCLEOTIDE SEQUENCE [LARGE SCALE GENOMIC DNA]</scope>
    <source>
        <strain evidence="5">UMSG3</strain>
    </source>
</reference>
<dbReference type="PANTHER" id="PTHR12651:SF1">
    <property type="entry name" value="26S PROTEASOME NON-ATPASE REGULATORY SUBUNIT 9"/>
    <property type="match status" value="1"/>
</dbReference>
<keyword evidence="1" id="KW-0143">Chaperone</keyword>
<evidence type="ECO:0000256" key="1">
    <source>
        <dbReference type="ARBA" id="ARBA00023186"/>
    </source>
</evidence>
<dbReference type="Pfam" id="PF04495">
    <property type="entry name" value="GRASP55_65"/>
    <property type="match status" value="1"/>
</dbReference>
<evidence type="ECO:0000313" key="5">
    <source>
        <dbReference type="EMBL" id="RKF76018.1"/>
    </source>
</evidence>
<dbReference type="GO" id="GO:0005634">
    <property type="term" value="C:nucleus"/>
    <property type="evidence" value="ECO:0007669"/>
    <property type="project" value="TreeGrafter"/>
</dbReference>
<evidence type="ECO:0000259" key="4">
    <source>
        <dbReference type="Pfam" id="PF18265"/>
    </source>
</evidence>
<dbReference type="GO" id="GO:0070682">
    <property type="term" value="P:proteasome regulatory particle assembly"/>
    <property type="evidence" value="ECO:0007669"/>
    <property type="project" value="InterPro"/>
</dbReference>
<dbReference type="Gene3D" id="6.10.140.1710">
    <property type="match status" value="1"/>
</dbReference>
<accession>A0A420IN82</accession>
<gene>
    <name evidence="5" type="ORF">GcM3_081026</name>
</gene>
<dbReference type="GO" id="GO:0000502">
    <property type="term" value="C:proteasome complex"/>
    <property type="evidence" value="ECO:0007669"/>
    <property type="project" value="UniProtKB-KW"/>
</dbReference>
<dbReference type="InterPro" id="IPR024958">
    <property type="entry name" value="GRASP_PDZ"/>
</dbReference>
<dbReference type="AlphaFoldDB" id="A0A420IN82"/>
<dbReference type="SUPFAM" id="SSF50156">
    <property type="entry name" value="PDZ domain-like"/>
    <property type="match status" value="1"/>
</dbReference>
<organism evidence="5 6">
    <name type="scientific">Golovinomyces cichoracearum</name>
    <dbReference type="NCBI Taxonomy" id="62708"/>
    <lineage>
        <taxon>Eukaryota</taxon>
        <taxon>Fungi</taxon>
        <taxon>Dikarya</taxon>
        <taxon>Ascomycota</taxon>
        <taxon>Pezizomycotina</taxon>
        <taxon>Leotiomycetes</taxon>
        <taxon>Erysiphales</taxon>
        <taxon>Erysiphaceae</taxon>
        <taxon>Golovinomyces</taxon>
    </lineage>
</organism>
<evidence type="ECO:0000259" key="3">
    <source>
        <dbReference type="Pfam" id="PF04495"/>
    </source>
</evidence>
<comment type="caution">
    <text evidence="5">The sequence shown here is derived from an EMBL/GenBank/DDBJ whole genome shotgun (WGS) entry which is preliminary data.</text>
</comment>
<dbReference type="STRING" id="62708.A0A420IN82"/>
<proteinExistence type="predicted"/>
<feature type="domain" description="Nas2 N-terminal" evidence="4">
    <location>
        <begin position="42"/>
        <end position="120"/>
    </location>
</feature>
<dbReference type="FunFam" id="2.30.42.10:FF:000107">
    <property type="entry name" value="26S proteasome non-ATPase regulatory subunit 9"/>
    <property type="match status" value="1"/>
</dbReference>
<name>A0A420IN82_9PEZI</name>
<dbReference type="InterPro" id="IPR040815">
    <property type="entry name" value="Nas2_N"/>
</dbReference>
<sequence>MNLLNNKFINYKMHNLHAPTIFSGQTSSTKNVSRIPNEGLTLAQLQATKENLEAELRALGSVLDSHHVDMKTSLLTPDGYPRADLDVAQIRTTRARINYLLNDLKDLMSVIEERIHEHFAQLTAEGTTEDLRQIKEQPATNIPSKILDPTSSLSPPFAKVNGVVEGSPAASAGLQVGDVIRNFSYVNFTNHDGLRRLSECVAGNENRDISVVVSRQLDSRQRQELNLTLRPNRNWGGKGLLGCHILPY</sequence>
<dbReference type="EMBL" id="MCBQ01008157">
    <property type="protein sequence ID" value="RKF76018.1"/>
    <property type="molecule type" value="Genomic_DNA"/>
</dbReference>
<dbReference type="Proteomes" id="UP000283383">
    <property type="component" value="Unassembled WGS sequence"/>
</dbReference>
<evidence type="ECO:0000256" key="2">
    <source>
        <dbReference type="ARBA" id="ARBA00068021"/>
    </source>
</evidence>
<dbReference type="PANTHER" id="PTHR12651">
    <property type="entry name" value="26S PROTEASOME NON-ATPASE REGULATORY SUBUNIT 9"/>
    <property type="match status" value="1"/>
</dbReference>
<evidence type="ECO:0000313" key="6">
    <source>
        <dbReference type="Proteomes" id="UP000283383"/>
    </source>
</evidence>
<keyword evidence="5" id="KW-0647">Proteasome</keyword>
<dbReference type="Pfam" id="PF18265">
    <property type="entry name" value="Nas2_N"/>
    <property type="match status" value="1"/>
</dbReference>
<dbReference type="InterPro" id="IPR036034">
    <property type="entry name" value="PDZ_sf"/>
</dbReference>
<feature type="domain" description="PDZ GRASP-type" evidence="3">
    <location>
        <begin position="158"/>
        <end position="245"/>
    </location>
</feature>
<keyword evidence="6" id="KW-1185">Reference proteome</keyword>
<dbReference type="InterPro" id="IPR035269">
    <property type="entry name" value="PSMD9"/>
</dbReference>
<protein>
    <recommendedName>
        <fullName evidence="2">Probable 26S proteasome regulatory subunit p27</fullName>
    </recommendedName>
</protein>
<dbReference type="Gene3D" id="2.30.42.10">
    <property type="match status" value="1"/>
</dbReference>
<dbReference type="GO" id="GO:0005737">
    <property type="term" value="C:cytoplasm"/>
    <property type="evidence" value="ECO:0007669"/>
    <property type="project" value="TreeGrafter"/>
</dbReference>